<accession>A0A2A5CJ32</accession>
<dbReference type="InterPro" id="IPR000120">
    <property type="entry name" value="Amidase"/>
</dbReference>
<dbReference type="AlphaFoldDB" id="A0A2A5CJ32"/>
<dbReference type="PANTHER" id="PTHR11895:SF151">
    <property type="entry name" value="GLUTAMYL-TRNA(GLN) AMIDOTRANSFERASE SUBUNIT A"/>
    <property type="match status" value="1"/>
</dbReference>
<dbReference type="Proteomes" id="UP000228987">
    <property type="component" value="Unassembled WGS sequence"/>
</dbReference>
<evidence type="ECO:0000259" key="1">
    <source>
        <dbReference type="Pfam" id="PF01425"/>
    </source>
</evidence>
<protein>
    <submittedName>
        <fullName evidence="2">Amidase</fullName>
    </submittedName>
</protein>
<gene>
    <name evidence="2" type="ORF">COA71_01175</name>
</gene>
<dbReference type="PANTHER" id="PTHR11895">
    <property type="entry name" value="TRANSAMIDASE"/>
    <property type="match status" value="1"/>
</dbReference>
<proteinExistence type="predicted"/>
<dbReference type="Gene3D" id="3.90.1300.10">
    <property type="entry name" value="Amidase signature (AS) domain"/>
    <property type="match status" value="1"/>
</dbReference>
<organism evidence="2 3">
    <name type="scientific">SAR86 cluster bacterium</name>
    <dbReference type="NCBI Taxonomy" id="2030880"/>
    <lineage>
        <taxon>Bacteria</taxon>
        <taxon>Pseudomonadati</taxon>
        <taxon>Pseudomonadota</taxon>
        <taxon>Gammaproteobacteria</taxon>
        <taxon>SAR86 cluster</taxon>
    </lineage>
</organism>
<comment type="caution">
    <text evidence="2">The sequence shown here is derived from an EMBL/GenBank/DDBJ whole genome shotgun (WGS) entry which is preliminary data.</text>
</comment>
<dbReference type="EMBL" id="NVWI01000001">
    <property type="protein sequence ID" value="PCJ43515.1"/>
    <property type="molecule type" value="Genomic_DNA"/>
</dbReference>
<evidence type="ECO:0000313" key="2">
    <source>
        <dbReference type="EMBL" id="PCJ43515.1"/>
    </source>
</evidence>
<dbReference type="InterPro" id="IPR036928">
    <property type="entry name" value="AS_sf"/>
</dbReference>
<reference evidence="3" key="1">
    <citation type="submission" date="2017-08" db="EMBL/GenBank/DDBJ databases">
        <title>A dynamic microbial community with high functional redundancy inhabits the cold, oxic subseafloor aquifer.</title>
        <authorList>
            <person name="Tully B.J."/>
            <person name="Wheat C.G."/>
            <person name="Glazer B.T."/>
            <person name="Huber J.A."/>
        </authorList>
    </citation>
    <scope>NUCLEOTIDE SEQUENCE [LARGE SCALE GENOMIC DNA]</scope>
</reference>
<dbReference type="InterPro" id="IPR023631">
    <property type="entry name" value="Amidase_dom"/>
</dbReference>
<feature type="domain" description="Amidase" evidence="1">
    <location>
        <begin position="40"/>
        <end position="412"/>
    </location>
</feature>
<evidence type="ECO:0000313" key="3">
    <source>
        <dbReference type="Proteomes" id="UP000228987"/>
    </source>
</evidence>
<dbReference type="Pfam" id="PF01425">
    <property type="entry name" value="Amidase"/>
    <property type="match status" value="1"/>
</dbReference>
<name>A0A2A5CJ32_9GAMM</name>
<dbReference type="GO" id="GO:0003824">
    <property type="term" value="F:catalytic activity"/>
    <property type="evidence" value="ECO:0007669"/>
    <property type="project" value="InterPro"/>
</dbReference>
<sequence length="427" mass="45365">MAIDLSALKPFNALISEISSDQFSQDVDDNLFDESSRHFVVKDNIHVAGVTNTAGTPALRNFIPTEHSVVVQRLIEAGAVPIAKTNMHELAFGITSNNVAFGAVQNYHDSSKFAGGSSGGTAVAVASGLVAWGLCTDTGGSCRIPAAFNGVVGFRPSPGRYPSEEATPLSHTHDTIGLMAKNATLLAAIDTIVTGESGVENTSNVALRIGVPRAYFYENLEPGVAASMDSALAKLEANGVELVEVNISTLVERTAATSDTIVIYEALGDLRSYLQTYNPQLTLEELVSQIASPDVIATLEFILSQPISREDYEQALALRDELIADVSAFYTEHQIAALAYPTVPVTARSISEESDMLELNGESVSTFNTVKNNTNPASLLALPAITLPSGMASNGLPVGFELAGPNRSDRRLMEMAIKIQQIFESGE</sequence>
<dbReference type="SUPFAM" id="SSF75304">
    <property type="entry name" value="Amidase signature (AS) enzymes"/>
    <property type="match status" value="1"/>
</dbReference>